<dbReference type="PANTHER" id="PTHR45808">
    <property type="entry name" value="RHO GTPASE-ACTIVATING PROTEIN 68F"/>
    <property type="match status" value="1"/>
</dbReference>
<name>A0A5K1V973_ENTHI</name>
<dbReference type="InterPro" id="IPR008936">
    <property type="entry name" value="Rho_GTPase_activation_prot"/>
</dbReference>
<dbReference type="GO" id="GO:0005096">
    <property type="term" value="F:GTPase activator activity"/>
    <property type="evidence" value="ECO:0007669"/>
    <property type="project" value="TreeGrafter"/>
</dbReference>
<dbReference type="Pfam" id="PF00620">
    <property type="entry name" value="RhoGAP"/>
    <property type="match status" value="1"/>
</dbReference>
<dbReference type="SUPFAM" id="SSF48350">
    <property type="entry name" value="GTPase activation domain, GAP"/>
    <property type="match status" value="1"/>
</dbReference>
<proteinExistence type="predicted"/>
<dbReference type="VEuPathDB" id="AmoebaDB:EHI_115290"/>
<dbReference type="GO" id="GO:0007264">
    <property type="term" value="P:small GTPase-mediated signal transduction"/>
    <property type="evidence" value="ECO:0007669"/>
    <property type="project" value="TreeGrafter"/>
</dbReference>
<evidence type="ECO:0000259" key="1">
    <source>
        <dbReference type="PROSITE" id="PS50238"/>
    </source>
</evidence>
<sequence length="239" mass="27634">MKQNEKAIGRSLKEVPTINKIPYPIYDMLEKLSSKWEYILTEGIFRVPGNMTDIIAIKKQYENGESVNLNNVQISTVASLLKNYLKEIPGFLVNNENKDLFNATISMFQMDDSLKELVIKNMKDALSFLPFLNYITLKHIIFHLHLIAQYSQFNLMDSNNLATVFAPVLFSLSIEELMNNKNYAIITIKFLIDNYNDIFTINNKFIDGSYLEPYNYQIPFGKCPKELLQLSDNNPQSIH</sequence>
<dbReference type="GO" id="GO:0005737">
    <property type="term" value="C:cytoplasm"/>
    <property type="evidence" value="ECO:0007669"/>
    <property type="project" value="TreeGrafter"/>
</dbReference>
<accession>A0A5K1V973</accession>
<dbReference type="VEuPathDB" id="AmoebaDB:EHI7A_054140"/>
<evidence type="ECO:0000313" key="2">
    <source>
        <dbReference type="EMBL" id="GAT97863.1"/>
    </source>
</evidence>
<dbReference type="VEuPathDB" id="AmoebaDB:EHI8A_010770"/>
<organism evidence="2 3">
    <name type="scientific">Entamoeba histolytica</name>
    <dbReference type="NCBI Taxonomy" id="5759"/>
    <lineage>
        <taxon>Eukaryota</taxon>
        <taxon>Amoebozoa</taxon>
        <taxon>Evosea</taxon>
        <taxon>Archamoebae</taxon>
        <taxon>Mastigamoebida</taxon>
        <taxon>Entamoebidae</taxon>
        <taxon>Entamoeba</taxon>
    </lineage>
</organism>
<comment type="caution">
    <text evidence="2">The sequence shown here is derived from an EMBL/GenBank/DDBJ whole genome shotgun (WGS) entry which is preliminary data.</text>
</comment>
<dbReference type="InterPro" id="IPR000198">
    <property type="entry name" value="RhoGAP_dom"/>
</dbReference>
<dbReference type="AlphaFoldDB" id="A0A5K1V973"/>
<gene>
    <name evidence="2" type="ORF">CL6EHI_115290</name>
</gene>
<feature type="domain" description="Rho-GAP" evidence="1">
    <location>
        <begin position="10"/>
        <end position="199"/>
    </location>
</feature>
<dbReference type="VEuPathDB" id="AmoebaDB:EHI5A_028540"/>
<evidence type="ECO:0000313" key="3">
    <source>
        <dbReference type="Proteomes" id="UP000078387"/>
    </source>
</evidence>
<dbReference type="Proteomes" id="UP000078387">
    <property type="component" value="Unassembled WGS sequence"/>
</dbReference>
<dbReference type="OMA" id="MDPHSHL"/>
<dbReference type="PROSITE" id="PS50238">
    <property type="entry name" value="RHOGAP"/>
    <property type="match status" value="1"/>
</dbReference>
<dbReference type="CDD" id="cd00159">
    <property type="entry name" value="RhoGAP"/>
    <property type="match status" value="1"/>
</dbReference>
<dbReference type="EMBL" id="BDEQ01000001">
    <property type="protein sequence ID" value="GAT97863.1"/>
    <property type="molecule type" value="Genomic_DNA"/>
</dbReference>
<dbReference type="Gene3D" id="1.10.555.10">
    <property type="entry name" value="Rho GTPase activation protein"/>
    <property type="match status" value="1"/>
</dbReference>
<dbReference type="PANTHER" id="PTHR45808:SF2">
    <property type="entry name" value="RHO GTPASE-ACTIVATING PROTEIN 68F"/>
    <property type="match status" value="1"/>
</dbReference>
<dbReference type="VEuPathDB" id="AmoebaDB:KM1_032880"/>
<dbReference type="SMART" id="SM00324">
    <property type="entry name" value="RhoGAP"/>
    <property type="match status" value="1"/>
</dbReference>
<reference evidence="2 3" key="1">
    <citation type="submission" date="2016-05" db="EMBL/GenBank/DDBJ databases">
        <title>First whole genome sequencing of Entamoeba histolytica HM1:IMSS-clone-6.</title>
        <authorList>
            <person name="Mukherjee Avik.K."/>
            <person name="Izumyama S."/>
            <person name="Nakada-Tsukui K."/>
            <person name="Nozaki T."/>
        </authorList>
    </citation>
    <scope>NUCLEOTIDE SEQUENCE [LARGE SCALE GENOMIC DNA]</scope>
    <source>
        <strain evidence="2 3">HM1:IMSS clone 6</strain>
    </source>
</reference>
<protein>
    <submittedName>
        <fullName evidence="2">Rhogap domain containing protein</fullName>
    </submittedName>
</protein>